<dbReference type="PROSITE" id="PS50887">
    <property type="entry name" value="GGDEF"/>
    <property type="match status" value="1"/>
</dbReference>
<dbReference type="SMART" id="SM00052">
    <property type="entry name" value="EAL"/>
    <property type="match status" value="1"/>
</dbReference>
<dbReference type="InterPro" id="IPR029787">
    <property type="entry name" value="Nucleotide_cyclase"/>
</dbReference>
<sequence>MSGTDLHTASEYEALVQFLYLVPVGLVQTTLDGEVVLLNAMSARLLLPVSPDGNLDNLFAALAEVAPSLRALAQAFTPATGVICESLRIPLQTGPGLSAQPQVLSFSLFKLDPTRLMAVLNDATLDVQREQQGLARRLNAAARVDNLTRMPNRSVALEHLQRVLARNAGEAVPEFAVLFMNCDRLKQINDTVGHAAGDGVLALLADRLRATLRSRSRFDQGNGSELVAARIGGDEFVVLVDDLAQADDVHAVAQRLLDVLAKPYGIGPHQLHCSVSMGIVLRAQASGDADAVLQSASIAMVEAKRAGGARYVVFEPAMQVRAARRAVIEAELRRALDQAQLFVVYQPVVGLLGAEPTEGAVDRTSGVEALVRWHHPARGVVLPYEFIGVAEECGLIGALGDFVLAAACRQFVQWQAALGPQAPRLLAVNVSRAQLHQPGWVVYVQELLHSTGMDAAQLQLEVTESLAAQDENVQARLHELKALGLTLALDDFGTGYSSLASLHLLPVDTVKIDRSFVCQADTSQHHRVLIEATVRVAHSLGMATVAEGIETPAQAAVVRELQCDKGQGYIFSRPRTADGLVQWLRTPVDD</sequence>
<organism evidence="3 4">
    <name type="scientific">Rhodoferax ferrireducens</name>
    <dbReference type="NCBI Taxonomy" id="192843"/>
    <lineage>
        <taxon>Bacteria</taxon>
        <taxon>Pseudomonadati</taxon>
        <taxon>Pseudomonadota</taxon>
        <taxon>Betaproteobacteria</taxon>
        <taxon>Burkholderiales</taxon>
        <taxon>Comamonadaceae</taxon>
        <taxon>Rhodoferax</taxon>
    </lineage>
</organism>
<dbReference type="InterPro" id="IPR035919">
    <property type="entry name" value="EAL_sf"/>
</dbReference>
<dbReference type="Proteomes" id="UP001180487">
    <property type="component" value="Unassembled WGS sequence"/>
</dbReference>
<dbReference type="RefSeq" id="WP_310370518.1">
    <property type="nucleotide sequence ID" value="NZ_JAVDXT010000001.1"/>
</dbReference>
<evidence type="ECO:0000259" key="2">
    <source>
        <dbReference type="PROSITE" id="PS50887"/>
    </source>
</evidence>
<dbReference type="Pfam" id="PF00563">
    <property type="entry name" value="EAL"/>
    <property type="match status" value="1"/>
</dbReference>
<dbReference type="SMART" id="SM00267">
    <property type="entry name" value="GGDEF"/>
    <property type="match status" value="1"/>
</dbReference>
<feature type="domain" description="EAL" evidence="1">
    <location>
        <begin position="325"/>
        <end position="588"/>
    </location>
</feature>
<protein>
    <submittedName>
        <fullName evidence="3">Diguanylate cyclase (GGDEF)-like protein</fullName>
    </submittedName>
</protein>
<dbReference type="InterPro" id="IPR050706">
    <property type="entry name" value="Cyclic-di-GMP_PDE-like"/>
</dbReference>
<keyword evidence="4" id="KW-1185">Reference proteome</keyword>
<dbReference type="Gene3D" id="3.20.20.450">
    <property type="entry name" value="EAL domain"/>
    <property type="match status" value="1"/>
</dbReference>
<proteinExistence type="predicted"/>
<dbReference type="InterPro" id="IPR043128">
    <property type="entry name" value="Rev_trsase/Diguanyl_cyclase"/>
</dbReference>
<dbReference type="PANTHER" id="PTHR33121">
    <property type="entry name" value="CYCLIC DI-GMP PHOSPHODIESTERASE PDEF"/>
    <property type="match status" value="1"/>
</dbReference>
<dbReference type="SUPFAM" id="SSF141868">
    <property type="entry name" value="EAL domain-like"/>
    <property type="match status" value="1"/>
</dbReference>
<dbReference type="PANTHER" id="PTHR33121:SF70">
    <property type="entry name" value="SIGNALING PROTEIN YKOW"/>
    <property type="match status" value="1"/>
</dbReference>
<dbReference type="InterPro" id="IPR000160">
    <property type="entry name" value="GGDEF_dom"/>
</dbReference>
<evidence type="ECO:0000313" key="3">
    <source>
        <dbReference type="EMBL" id="MDR7375934.1"/>
    </source>
</evidence>
<reference evidence="3 4" key="1">
    <citation type="submission" date="2023-07" db="EMBL/GenBank/DDBJ databases">
        <title>Sorghum-associated microbial communities from plants grown in Nebraska, USA.</title>
        <authorList>
            <person name="Schachtman D."/>
        </authorList>
    </citation>
    <scope>NUCLEOTIDE SEQUENCE [LARGE SCALE GENOMIC DNA]</scope>
    <source>
        <strain evidence="3 4">BE313</strain>
    </source>
</reference>
<dbReference type="SUPFAM" id="SSF55073">
    <property type="entry name" value="Nucleotide cyclase"/>
    <property type="match status" value="1"/>
</dbReference>
<dbReference type="NCBIfam" id="TIGR00254">
    <property type="entry name" value="GGDEF"/>
    <property type="match status" value="1"/>
</dbReference>
<dbReference type="EMBL" id="JAVDXT010000001">
    <property type="protein sequence ID" value="MDR7375934.1"/>
    <property type="molecule type" value="Genomic_DNA"/>
</dbReference>
<dbReference type="Pfam" id="PF00990">
    <property type="entry name" value="GGDEF"/>
    <property type="match status" value="1"/>
</dbReference>
<dbReference type="PROSITE" id="PS50883">
    <property type="entry name" value="EAL"/>
    <property type="match status" value="1"/>
</dbReference>
<name>A0ABU2C3Q0_9BURK</name>
<dbReference type="CDD" id="cd01948">
    <property type="entry name" value="EAL"/>
    <property type="match status" value="1"/>
</dbReference>
<dbReference type="CDD" id="cd01949">
    <property type="entry name" value="GGDEF"/>
    <property type="match status" value="1"/>
</dbReference>
<feature type="domain" description="GGDEF" evidence="2">
    <location>
        <begin position="173"/>
        <end position="316"/>
    </location>
</feature>
<gene>
    <name evidence="3" type="ORF">J2X19_000592</name>
</gene>
<evidence type="ECO:0000259" key="1">
    <source>
        <dbReference type="PROSITE" id="PS50883"/>
    </source>
</evidence>
<comment type="caution">
    <text evidence="3">The sequence shown here is derived from an EMBL/GenBank/DDBJ whole genome shotgun (WGS) entry which is preliminary data.</text>
</comment>
<evidence type="ECO:0000313" key="4">
    <source>
        <dbReference type="Proteomes" id="UP001180487"/>
    </source>
</evidence>
<dbReference type="InterPro" id="IPR001633">
    <property type="entry name" value="EAL_dom"/>
</dbReference>
<dbReference type="Gene3D" id="3.30.70.270">
    <property type="match status" value="1"/>
</dbReference>
<accession>A0ABU2C3Q0</accession>